<reference evidence="2 3" key="1">
    <citation type="journal article" date="2016" name="Nat. Commun.">
        <title>Thousands of microbial genomes shed light on interconnected biogeochemical processes in an aquifer system.</title>
        <authorList>
            <person name="Anantharaman K."/>
            <person name="Brown C.T."/>
            <person name="Hug L.A."/>
            <person name="Sharon I."/>
            <person name="Castelle C.J."/>
            <person name="Probst A.J."/>
            <person name="Thomas B.C."/>
            <person name="Singh A."/>
            <person name="Wilkins M.J."/>
            <person name="Karaoz U."/>
            <person name="Brodie E.L."/>
            <person name="Williams K.H."/>
            <person name="Hubbard S.S."/>
            <person name="Banfield J.F."/>
        </authorList>
    </citation>
    <scope>NUCLEOTIDE SEQUENCE [LARGE SCALE GENOMIC DNA]</scope>
</reference>
<dbReference type="PANTHER" id="PTHR12110:SF41">
    <property type="entry name" value="INOSOSE DEHYDRATASE"/>
    <property type="match status" value="1"/>
</dbReference>
<dbReference type="EMBL" id="MEYH01000097">
    <property type="protein sequence ID" value="OGD13920.1"/>
    <property type="molecule type" value="Genomic_DNA"/>
</dbReference>
<dbReference type="PANTHER" id="PTHR12110">
    <property type="entry name" value="HYDROXYPYRUVATE ISOMERASE"/>
    <property type="match status" value="1"/>
</dbReference>
<protein>
    <recommendedName>
        <fullName evidence="1">Xylose isomerase-like TIM barrel domain-containing protein</fullName>
    </recommendedName>
</protein>
<comment type="caution">
    <text evidence="2">The sequence shown here is derived from an EMBL/GenBank/DDBJ whole genome shotgun (WGS) entry which is preliminary data.</text>
</comment>
<sequence>MYKPKIVFSGFEYIYKNNIEKLIEASNLYGIDNYELWFPHNVKFEALPQIESKLKNEGKKVVCVTTWSHLYSENVKDEQELVSRSLHVAKRLGAERINTYFGFNNFQNSLRAIETYAKNIAPILKIAEKLDIIVCLENEFDGHGEDPYFSDITRSADLILNLMNKIDSPYFKLTFDPANAYIAGEEPYPYFYFLLKEYIDYIHLKDVRKYLHKIDQNQTFYSDHEHNYIFTPLGEGAINYFSIFKSLIKDNYQGYFTLEPHINNEGLLMNAYDVSKKFINDCFCFLSKK</sequence>
<name>A0A1F5A5S2_9BACT</name>
<gene>
    <name evidence="2" type="ORF">A2V47_03750</name>
</gene>
<proteinExistence type="predicted"/>
<evidence type="ECO:0000313" key="2">
    <source>
        <dbReference type="EMBL" id="OGD13920.1"/>
    </source>
</evidence>
<dbReference type="InterPro" id="IPR013022">
    <property type="entry name" value="Xyl_isomerase-like_TIM-brl"/>
</dbReference>
<evidence type="ECO:0000313" key="3">
    <source>
        <dbReference type="Proteomes" id="UP000177701"/>
    </source>
</evidence>
<evidence type="ECO:0000259" key="1">
    <source>
        <dbReference type="Pfam" id="PF01261"/>
    </source>
</evidence>
<dbReference type="SUPFAM" id="SSF51658">
    <property type="entry name" value="Xylose isomerase-like"/>
    <property type="match status" value="1"/>
</dbReference>
<accession>A0A1F5A5S2</accession>
<dbReference type="AlphaFoldDB" id="A0A1F5A5S2"/>
<dbReference type="STRING" id="1797291.A2V47_03750"/>
<dbReference type="Gene3D" id="3.20.20.150">
    <property type="entry name" value="Divalent-metal-dependent TIM barrel enzymes"/>
    <property type="match status" value="1"/>
</dbReference>
<dbReference type="Pfam" id="PF01261">
    <property type="entry name" value="AP_endonuc_2"/>
    <property type="match status" value="1"/>
</dbReference>
<organism evidence="2 3">
    <name type="scientific">Candidatus Sediminicultor quintus</name>
    <dbReference type="NCBI Taxonomy" id="1797291"/>
    <lineage>
        <taxon>Bacteria</taxon>
        <taxon>Pseudomonadati</taxon>
        <taxon>Atribacterota</taxon>
        <taxon>Candidatus Phoenicimicrobiia</taxon>
        <taxon>Candidatus Pheonicimicrobiales</taxon>
        <taxon>Candidatus Phoenicimicrobiaceae</taxon>
        <taxon>Candidatus Sediminicultor</taxon>
    </lineage>
</organism>
<feature type="domain" description="Xylose isomerase-like TIM barrel" evidence="1">
    <location>
        <begin position="30"/>
        <end position="262"/>
    </location>
</feature>
<dbReference type="Proteomes" id="UP000177701">
    <property type="component" value="Unassembled WGS sequence"/>
</dbReference>
<dbReference type="InterPro" id="IPR050312">
    <property type="entry name" value="IolE/XylAMocC-like"/>
</dbReference>
<dbReference type="InterPro" id="IPR036237">
    <property type="entry name" value="Xyl_isomerase-like_sf"/>
</dbReference>